<dbReference type="Proteomes" id="UP000199170">
    <property type="component" value="Unassembled WGS sequence"/>
</dbReference>
<proteinExistence type="predicted"/>
<dbReference type="InterPro" id="IPR000674">
    <property type="entry name" value="Ald_Oxase/Xan_DH_a/b"/>
</dbReference>
<dbReference type="PANTHER" id="PTHR11908:SF132">
    <property type="entry name" value="ALDEHYDE OXIDASE 1-RELATED"/>
    <property type="match status" value="1"/>
</dbReference>
<reference evidence="6" key="1">
    <citation type="submission" date="2016-10" db="EMBL/GenBank/DDBJ databases">
        <authorList>
            <person name="Varghese N."/>
            <person name="Submissions S."/>
        </authorList>
    </citation>
    <scope>NUCLEOTIDE SEQUENCE [LARGE SCALE GENOMIC DNA]</scope>
    <source>
        <strain evidence="6">CGMCC 1.10118</strain>
    </source>
</reference>
<dbReference type="InterPro" id="IPR036856">
    <property type="entry name" value="Ald_Oxase/Xan_DH_a/b_sf"/>
</dbReference>
<dbReference type="STRING" id="660517.SAMN04487946_104236"/>
<dbReference type="OrthoDB" id="57164at2157"/>
<evidence type="ECO:0000313" key="6">
    <source>
        <dbReference type="Proteomes" id="UP000199170"/>
    </source>
</evidence>
<dbReference type="Pfam" id="PF02738">
    <property type="entry name" value="MoCoBD_1"/>
    <property type="match status" value="1"/>
</dbReference>
<evidence type="ECO:0000256" key="3">
    <source>
        <dbReference type="SAM" id="MobiDB-lite"/>
    </source>
</evidence>
<dbReference type="EMBL" id="FNPB01000004">
    <property type="protein sequence ID" value="SDX95874.1"/>
    <property type="molecule type" value="Genomic_DNA"/>
</dbReference>
<dbReference type="PANTHER" id="PTHR11908">
    <property type="entry name" value="XANTHINE DEHYDROGENASE"/>
    <property type="match status" value="1"/>
</dbReference>
<feature type="region of interest" description="Disordered" evidence="3">
    <location>
        <begin position="129"/>
        <end position="161"/>
    </location>
</feature>
<name>A0A1H3G0B6_9EURY</name>
<dbReference type="Pfam" id="PF20256">
    <property type="entry name" value="MoCoBD_2"/>
    <property type="match status" value="1"/>
</dbReference>
<dbReference type="AlphaFoldDB" id="A0A1H3G0B6"/>
<gene>
    <name evidence="5" type="ORF">SAMN04487946_104236</name>
</gene>
<accession>A0A1H3G0B6</accession>
<dbReference type="RefSeq" id="WP_089766799.1">
    <property type="nucleotide sequence ID" value="NZ_FNPB01000004.1"/>
</dbReference>
<organism evidence="5 6">
    <name type="scientific">Halobellus clavatus</name>
    <dbReference type="NCBI Taxonomy" id="660517"/>
    <lineage>
        <taxon>Archaea</taxon>
        <taxon>Methanobacteriati</taxon>
        <taxon>Methanobacteriota</taxon>
        <taxon>Stenosarchaea group</taxon>
        <taxon>Halobacteria</taxon>
        <taxon>Halobacteriales</taxon>
        <taxon>Haloferacaceae</taxon>
        <taxon>Halobellus</taxon>
    </lineage>
</organism>
<dbReference type="Gene3D" id="3.30.365.10">
    <property type="entry name" value="Aldehyde oxidase/xanthine dehydrogenase, molybdopterin binding domain"/>
    <property type="match status" value="4"/>
</dbReference>
<sequence>MSNHDFQYVGQDFEVPDGRAKVTGEAKYADDYLFDNALQAKTVKSPYAHARVRSIDTSAAEQLSSVKAIITHEDVPDSPIGQPILDGEPKTFGYPVAAVAADDEYAAAAAVEAIDVEWEVLDHVVDPVEALKPGAPNPRSNGNVPTGEAAGESAEGQGGGTAAIDTVKWTDADFSGRYPENPGEYTLKWSWGDVSQGFDRADHIVEDVVTAQPIPTNPMEPRSTGAHWQSNGKVKAWVSSQSMSLTHTGLAGMLGVSPQNLTLINNFTGGGFGSKGTSYPQMGVPAYLSKQINRPVKIRGTRKEEFHWGNGRSTLVSKIRIGVDDDGRITALDIESIADSGAYSNSAMSTLSSAYNCILQCYQPETARLRGIGVFTNTPKRWPMRGPGQNQAGLVISQVADMAAEAAGVDPLDLKITNAAQQETDEFDPETAPKTGNERAPLTSAHLGTAYEQAAEAVNYDELRQRSGTREGSKVYGVGTASASHQSGYIGFDGLVAVHTDGTVEVRQGAGNLGTESFAAVARMVAETLDVPWEQVEVSWGRSDKSSFTLGQFSSNTTFTEGLANVKAAETAAQYLRELAAEELGGTAEAYDVSGGMVSHGESGESLTLAEAAQVAVDTGGKYTAEEIPDFYQENLVPLTIAAAQGVMGNSLVAFGKTTGEDLGGFVTSFAGAIAEVSVDVETGKVRVEEMANWNDSGTIVHPDSYHAQIEGGAIQGIGYALSEHYLHDEDTGIPLNTDLYKNKPPSIQDYSETPLQTGGVGEPDPFGPHGAKGVGEPPYGAAAGAVASAVRDAIGVTFHEFPISPSKVLEKIDSGEADI</sequence>
<dbReference type="SUPFAM" id="SSF56003">
    <property type="entry name" value="Molybdenum cofactor-binding domain"/>
    <property type="match status" value="1"/>
</dbReference>
<dbReference type="InterPro" id="IPR037165">
    <property type="entry name" value="AldOxase/xan_DH_Mopterin-bd_sf"/>
</dbReference>
<dbReference type="GO" id="GO:0016491">
    <property type="term" value="F:oxidoreductase activity"/>
    <property type="evidence" value="ECO:0007669"/>
    <property type="project" value="UniProtKB-KW"/>
</dbReference>
<keyword evidence="2" id="KW-0560">Oxidoreductase</keyword>
<dbReference type="GO" id="GO:0005506">
    <property type="term" value="F:iron ion binding"/>
    <property type="evidence" value="ECO:0007669"/>
    <property type="project" value="InterPro"/>
</dbReference>
<feature type="domain" description="Aldehyde oxidase/xanthine dehydrogenase a/b hammerhead" evidence="4">
    <location>
        <begin position="23"/>
        <end position="122"/>
    </location>
</feature>
<keyword evidence="1" id="KW-0500">Molybdenum</keyword>
<evidence type="ECO:0000313" key="5">
    <source>
        <dbReference type="EMBL" id="SDX95874.1"/>
    </source>
</evidence>
<dbReference type="InterPro" id="IPR008274">
    <property type="entry name" value="AldOxase/xan_DH_MoCoBD1"/>
</dbReference>
<dbReference type="InterPro" id="IPR016208">
    <property type="entry name" value="Ald_Oxase/xanthine_DH-like"/>
</dbReference>
<dbReference type="SMART" id="SM01008">
    <property type="entry name" value="Ald_Xan_dh_C"/>
    <property type="match status" value="1"/>
</dbReference>
<dbReference type="Pfam" id="PF01315">
    <property type="entry name" value="Ald_Xan_dh_C"/>
    <property type="match status" value="1"/>
</dbReference>
<dbReference type="Gene3D" id="3.90.1170.50">
    <property type="entry name" value="Aldehyde oxidase/xanthine dehydrogenase, a/b hammerhead"/>
    <property type="match status" value="1"/>
</dbReference>
<evidence type="ECO:0000259" key="4">
    <source>
        <dbReference type="SMART" id="SM01008"/>
    </source>
</evidence>
<dbReference type="SUPFAM" id="SSF54665">
    <property type="entry name" value="CO dehydrogenase molybdoprotein N-domain-like"/>
    <property type="match status" value="1"/>
</dbReference>
<protein>
    <submittedName>
        <fullName evidence="5">CO or xanthine dehydrogenase, Mo-binding subunit</fullName>
    </submittedName>
</protein>
<dbReference type="InterPro" id="IPR046867">
    <property type="entry name" value="AldOxase/xan_DH_MoCoBD2"/>
</dbReference>
<evidence type="ECO:0000256" key="2">
    <source>
        <dbReference type="ARBA" id="ARBA00023002"/>
    </source>
</evidence>
<keyword evidence="6" id="KW-1185">Reference proteome</keyword>
<evidence type="ECO:0000256" key="1">
    <source>
        <dbReference type="ARBA" id="ARBA00022505"/>
    </source>
</evidence>